<gene>
    <name evidence="7" type="ORF">J2X21_005413</name>
</gene>
<evidence type="ECO:0000313" key="8">
    <source>
        <dbReference type="Proteomes" id="UP001180825"/>
    </source>
</evidence>
<feature type="transmembrane region" description="Helical" evidence="5">
    <location>
        <begin position="201"/>
        <end position="222"/>
    </location>
</feature>
<feature type="transmembrane region" description="Helical" evidence="5">
    <location>
        <begin position="304"/>
        <end position="321"/>
    </location>
</feature>
<dbReference type="InterPro" id="IPR036163">
    <property type="entry name" value="HMA_dom_sf"/>
</dbReference>
<accession>A0ABU2AGD3</accession>
<dbReference type="Gene3D" id="1.20.1510.10">
    <property type="entry name" value="Cation efflux protein transmembrane domain"/>
    <property type="match status" value="1"/>
</dbReference>
<dbReference type="Proteomes" id="UP001180825">
    <property type="component" value="Unassembled WGS sequence"/>
</dbReference>
<name>A0ABU2AGD3_9BURK</name>
<dbReference type="SUPFAM" id="SSF55008">
    <property type="entry name" value="HMA, heavy metal-associated domain"/>
    <property type="match status" value="2"/>
</dbReference>
<dbReference type="Gene3D" id="3.30.70.100">
    <property type="match status" value="2"/>
</dbReference>
<keyword evidence="3 5" id="KW-1133">Transmembrane helix</keyword>
<evidence type="ECO:0000256" key="5">
    <source>
        <dbReference type="SAM" id="Phobius"/>
    </source>
</evidence>
<dbReference type="InterPro" id="IPR006121">
    <property type="entry name" value="HMA_dom"/>
</dbReference>
<evidence type="ECO:0000256" key="1">
    <source>
        <dbReference type="ARBA" id="ARBA00004141"/>
    </source>
</evidence>
<feature type="transmembrane region" description="Helical" evidence="5">
    <location>
        <begin position="327"/>
        <end position="345"/>
    </location>
</feature>
<feature type="transmembrane region" description="Helical" evidence="5">
    <location>
        <begin position="234"/>
        <end position="252"/>
    </location>
</feature>
<evidence type="ECO:0000259" key="6">
    <source>
        <dbReference type="PROSITE" id="PS50846"/>
    </source>
</evidence>
<protein>
    <submittedName>
        <fullName evidence="7">Copper chaperone CopZ</fullName>
    </submittedName>
</protein>
<dbReference type="Pfam" id="PF00403">
    <property type="entry name" value="HMA"/>
    <property type="match status" value="1"/>
</dbReference>
<dbReference type="CDD" id="cd00371">
    <property type="entry name" value="HMA"/>
    <property type="match status" value="2"/>
</dbReference>
<keyword evidence="8" id="KW-1185">Reference proteome</keyword>
<feature type="domain" description="HMA" evidence="6">
    <location>
        <begin position="83"/>
        <end position="146"/>
    </location>
</feature>
<evidence type="ECO:0000256" key="2">
    <source>
        <dbReference type="ARBA" id="ARBA00022692"/>
    </source>
</evidence>
<dbReference type="InterPro" id="IPR027469">
    <property type="entry name" value="Cation_efflux_TMD_sf"/>
</dbReference>
<keyword evidence="2 5" id="KW-0812">Transmembrane</keyword>
<dbReference type="EMBL" id="JAVDXV010000015">
    <property type="protein sequence ID" value="MDR7336239.1"/>
    <property type="molecule type" value="Genomic_DNA"/>
</dbReference>
<feature type="transmembrane region" description="Helical" evidence="5">
    <location>
        <begin position="264"/>
        <end position="283"/>
    </location>
</feature>
<evidence type="ECO:0000256" key="3">
    <source>
        <dbReference type="ARBA" id="ARBA00022989"/>
    </source>
</evidence>
<comment type="subcellular location">
    <subcellularLocation>
        <location evidence="1">Membrane</location>
        <topology evidence="1">Multi-pass membrane protein</topology>
    </subcellularLocation>
</comment>
<sequence length="348" mass="36868">MSTSPRTLSVFSVPKMDCPSEENMIKMALQGMGGIQSMSFDLAERKFTAIHTLPAEQLLLRLQPLGLGAQLVQSSSVGPATGLRSVFSVPKMDCPSEENMIKMALEEVPGVQSLSFDLAQRRMTAFHTGPADDLLQRLLPLGLGSDLVESGPVSEANAHEAVEPADSAAEARLLKLLLSINAIMFIAEIWVGFWAQSTGLIADSLDMFADAAVYGLSLYAVGRSAALKVRAAHMAGWMQLALALLAMGEVVRRFIYGSEPVSELMMGMGLVALVANAACLVLIAKRRDAGAHMKASYIFSSNDVIANAGVILAGGLVALTGSAYPDLVIGLIVGLVVLNGARRILQLK</sequence>
<dbReference type="RefSeq" id="WP_310333237.1">
    <property type="nucleotide sequence ID" value="NZ_JAVDXV010000015.1"/>
</dbReference>
<organism evidence="7 8">
    <name type="scientific">Roseateles asaccharophilus</name>
    <dbReference type="NCBI Taxonomy" id="582607"/>
    <lineage>
        <taxon>Bacteria</taxon>
        <taxon>Pseudomonadati</taxon>
        <taxon>Pseudomonadota</taxon>
        <taxon>Betaproteobacteria</taxon>
        <taxon>Burkholderiales</taxon>
        <taxon>Sphaerotilaceae</taxon>
        <taxon>Roseateles</taxon>
    </lineage>
</organism>
<evidence type="ECO:0000256" key="4">
    <source>
        <dbReference type="ARBA" id="ARBA00023136"/>
    </source>
</evidence>
<dbReference type="SUPFAM" id="SSF161111">
    <property type="entry name" value="Cation efflux protein transmembrane domain-like"/>
    <property type="match status" value="1"/>
</dbReference>
<comment type="caution">
    <text evidence="7">The sequence shown here is derived from an EMBL/GenBank/DDBJ whole genome shotgun (WGS) entry which is preliminary data.</text>
</comment>
<feature type="transmembrane region" description="Helical" evidence="5">
    <location>
        <begin position="176"/>
        <end position="195"/>
    </location>
</feature>
<proteinExistence type="predicted"/>
<dbReference type="InterPro" id="IPR058533">
    <property type="entry name" value="Cation_efflux_TM"/>
</dbReference>
<reference evidence="7 8" key="1">
    <citation type="submission" date="2023-07" db="EMBL/GenBank/DDBJ databases">
        <title>Sorghum-associated microbial communities from plants grown in Nebraska, USA.</title>
        <authorList>
            <person name="Schachtman D."/>
        </authorList>
    </citation>
    <scope>NUCLEOTIDE SEQUENCE [LARGE SCALE GENOMIC DNA]</scope>
    <source>
        <strain evidence="7 8">BE316</strain>
    </source>
</reference>
<keyword evidence="4 5" id="KW-0472">Membrane</keyword>
<evidence type="ECO:0000313" key="7">
    <source>
        <dbReference type="EMBL" id="MDR7336239.1"/>
    </source>
</evidence>
<dbReference type="Pfam" id="PF01545">
    <property type="entry name" value="Cation_efflux"/>
    <property type="match status" value="1"/>
</dbReference>
<dbReference type="PROSITE" id="PS50846">
    <property type="entry name" value="HMA_2"/>
    <property type="match status" value="1"/>
</dbReference>